<evidence type="ECO:0000256" key="1">
    <source>
        <dbReference type="ARBA" id="ARBA00001917"/>
    </source>
</evidence>
<comment type="catalytic activity">
    <reaction evidence="10">
        <text>5,6-dihydrouridine(16) in tRNA + NADP(+) = uridine(16) in tRNA + NADPH + H(+)</text>
        <dbReference type="Rhea" id="RHEA:53376"/>
        <dbReference type="Rhea" id="RHEA-COMP:13543"/>
        <dbReference type="Rhea" id="RHEA-COMP:13544"/>
        <dbReference type="ChEBI" id="CHEBI:15378"/>
        <dbReference type="ChEBI" id="CHEBI:57783"/>
        <dbReference type="ChEBI" id="CHEBI:58349"/>
        <dbReference type="ChEBI" id="CHEBI:65315"/>
        <dbReference type="ChEBI" id="CHEBI:74443"/>
        <dbReference type="EC" id="1.3.1.88"/>
    </reaction>
    <physiologicalReaction direction="right-to-left" evidence="10">
        <dbReference type="Rhea" id="RHEA:53378"/>
    </physiologicalReaction>
</comment>
<feature type="binding site" evidence="15">
    <location>
        <position position="152"/>
    </location>
    <ligand>
        <name>FMN</name>
        <dbReference type="ChEBI" id="CHEBI:58210"/>
    </ligand>
</feature>
<keyword evidence="6 13" id="KW-0560">Oxidoreductase</keyword>
<keyword evidence="2 13" id="KW-0285">Flavoprotein</keyword>
<keyword evidence="5" id="KW-0521">NADP</keyword>
<comment type="caution">
    <text evidence="17">The sequence shown here is derived from an EMBL/GenBank/DDBJ whole genome shotgun (WGS) entry which is preliminary data.</text>
</comment>
<proteinExistence type="inferred from homology"/>
<dbReference type="InterPro" id="IPR035587">
    <property type="entry name" value="DUS-like_FMN-bd"/>
</dbReference>
<evidence type="ECO:0000256" key="10">
    <source>
        <dbReference type="ARBA" id="ARBA00047652"/>
    </source>
</evidence>
<dbReference type="PIRSF" id="PIRSF006621">
    <property type="entry name" value="Dus"/>
    <property type="match status" value="1"/>
</dbReference>
<dbReference type="Pfam" id="PF01207">
    <property type="entry name" value="Dus"/>
    <property type="match status" value="1"/>
</dbReference>
<comment type="similarity">
    <text evidence="8">Belongs to the Dus family. Dus1 subfamily.</text>
</comment>
<comment type="catalytic activity">
    <reaction evidence="12">
        <text>5,6-dihydrouridine(17) in tRNA + NADP(+) = uridine(17) in tRNA + NADPH + H(+)</text>
        <dbReference type="Rhea" id="RHEA:53368"/>
        <dbReference type="Rhea" id="RHEA-COMP:13541"/>
        <dbReference type="Rhea" id="RHEA-COMP:13542"/>
        <dbReference type="ChEBI" id="CHEBI:15378"/>
        <dbReference type="ChEBI" id="CHEBI:57783"/>
        <dbReference type="ChEBI" id="CHEBI:58349"/>
        <dbReference type="ChEBI" id="CHEBI:65315"/>
        <dbReference type="ChEBI" id="CHEBI:74443"/>
        <dbReference type="EC" id="1.3.1.88"/>
    </reaction>
    <physiologicalReaction direction="right-to-left" evidence="12">
        <dbReference type="Rhea" id="RHEA:53370"/>
    </physiologicalReaction>
</comment>
<keyword evidence="3 13" id="KW-0288">FMN</keyword>
<dbReference type="Proteomes" id="UP001214638">
    <property type="component" value="Unassembled WGS sequence"/>
</dbReference>
<dbReference type="Gene3D" id="3.20.20.70">
    <property type="entry name" value="Aldolase class I"/>
    <property type="match status" value="1"/>
</dbReference>
<dbReference type="InterPro" id="IPR018517">
    <property type="entry name" value="tRNA_hU_synthase_CS"/>
</dbReference>
<dbReference type="PANTHER" id="PTHR11082:SF5">
    <property type="entry name" value="TRNA-DIHYDROURIDINE(16_17) SYNTHASE [NAD(P)(+)]-LIKE"/>
    <property type="match status" value="1"/>
</dbReference>
<feature type="active site" description="Proton donor" evidence="14">
    <location>
        <position position="83"/>
    </location>
</feature>
<comment type="similarity">
    <text evidence="13">Belongs to the dus family.</text>
</comment>
<evidence type="ECO:0000256" key="2">
    <source>
        <dbReference type="ARBA" id="ARBA00022630"/>
    </source>
</evidence>
<evidence type="ECO:0000256" key="15">
    <source>
        <dbReference type="PIRSR" id="PIRSR006621-2"/>
    </source>
</evidence>
<evidence type="ECO:0000259" key="16">
    <source>
        <dbReference type="Pfam" id="PF01207"/>
    </source>
</evidence>
<keyword evidence="18" id="KW-1185">Reference proteome</keyword>
<evidence type="ECO:0000256" key="8">
    <source>
        <dbReference type="ARBA" id="ARBA00038313"/>
    </source>
</evidence>
<dbReference type="AlphaFoldDB" id="A0AAD9UPU4"/>
<dbReference type="CDD" id="cd02801">
    <property type="entry name" value="DUS_like_FMN"/>
    <property type="match status" value="1"/>
</dbReference>
<dbReference type="EC" id="1.3.1.-" evidence="13"/>
<evidence type="ECO:0000256" key="4">
    <source>
        <dbReference type="ARBA" id="ARBA00022694"/>
    </source>
</evidence>
<sequence>MVNQSELPFRLLCRRYKTDLAVTPMLHSRLFASCEKYRLSNFQTCELDQPLIAQFCSNDPITLVDAVKHVKQQVAAIDLNLGCPQAIAKTGRYGAYLLDDPDLVQEMIRRVTTELNVAVTCKMRKIDRDDLQSTIRFCLGIQQSGCKAITLHGRHKSEKGQLIGHADWDAIKLVKARLDIPVIANGGIETLDDVERCMAYTGADAVMSSEAILERPDLFSGLENDALALYSEYLDICLEYPTSISCMRAHAFKMLHKYLDVHNDVRQALVIAETLQDFFKVHEQLKILIHDTIDDSSYSNTWYRRHRKLKATVI</sequence>
<dbReference type="GeneID" id="94334541"/>
<feature type="binding site" evidence="15">
    <location>
        <begin position="185"/>
        <end position="187"/>
    </location>
    <ligand>
        <name>FMN</name>
        <dbReference type="ChEBI" id="CHEBI:58210"/>
    </ligand>
</feature>
<dbReference type="GO" id="GO:0050660">
    <property type="term" value="F:flavin adenine dinucleotide binding"/>
    <property type="evidence" value="ECO:0007669"/>
    <property type="project" value="InterPro"/>
</dbReference>
<evidence type="ECO:0000256" key="13">
    <source>
        <dbReference type="PIRNR" id="PIRNR006621"/>
    </source>
</evidence>
<dbReference type="KEGG" id="bdw:94334541"/>
<evidence type="ECO:0000256" key="14">
    <source>
        <dbReference type="PIRSR" id="PIRSR006621-1"/>
    </source>
</evidence>
<feature type="domain" description="DUS-like FMN-binding" evidence="16">
    <location>
        <begin position="1"/>
        <end position="291"/>
    </location>
</feature>
<dbReference type="PROSITE" id="PS01136">
    <property type="entry name" value="UPF0034"/>
    <property type="match status" value="1"/>
</dbReference>
<dbReference type="PANTHER" id="PTHR11082">
    <property type="entry name" value="TRNA-DIHYDROURIDINE SYNTHASE"/>
    <property type="match status" value="1"/>
</dbReference>
<evidence type="ECO:0000256" key="6">
    <source>
        <dbReference type="ARBA" id="ARBA00023002"/>
    </source>
</evidence>
<comment type="function">
    <text evidence="13">Catalyzes the synthesis of dihydrouridine, a modified base found in the D-loop of most tRNAs.</text>
</comment>
<evidence type="ECO:0000256" key="3">
    <source>
        <dbReference type="ARBA" id="ARBA00022643"/>
    </source>
</evidence>
<feature type="binding site" evidence="15">
    <location>
        <position position="122"/>
    </location>
    <ligand>
        <name>FMN</name>
        <dbReference type="ChEBI" id="CHEBI:58210"/>
    </ligand>
</feature>
<evidence type="ECO:0000313" key="18">
    <source>
        <dbReference type="Proteomes" id="UP001214638"/>
    </source>
</evidence>
<protein>
    <recommendedName>
        <fullName evidence="13">tRNA-dihydrouridine synthase</fullName>
        <ecNumber evidence="13">1.3.1.-</ecNumber>
    </recommendedName>
</protein>
<name>A0AAD9UPU4_9APIC</name>
<evidence type="ECO:0000256" key="9">
    <source>
        <dbReference type="ARBA" id="ARBA00047287"/>
    </source>
</evidence>
<keyword evidence="7" id="KW-0520">NAD</keyword>
<evidence type="ECO:0000256" key="7">
    <source>
        <dbReference type="ARBA" id="ARBA00023027"/>
    </source>
</evidence>
<comment type="catalytic activity">
    <reaction evidence="11">
        <text>5,6-dihydrouridine(16) in tRNA + NAD(+) = uridine(16) in tRNA + NADH + H(+)</text>
        <dbReference type="Rhea" id="RHEA:53380"/>
        <dbReference type="Rhea" id="RHEA-COMP:13543"/>
        <dbReference type="Rhea" id="RHEA-COMP:13544"/>
        <dbReference type="ChEBI" id="CHEBI:15378"/>
        <dbReference type="ChEBI" id="CHEBI:57540"/>
        <dbReference type="ChEBI" id="CHEBI:57945"/>
        <dbReference type="ChEBI" id="CHEBI:65315"/>
        <dbReference type="ChEBI" id="CHEBI:74443"/>
        <dbReference type="EC" id="1.3.1.88"/>
    </reaction>
    <physiologicalReaction direction="right-to-left" evidence="11">
        <dbReference type="Rhea" id="RHEA:53382"/>
    </physiologicalReaction>
</comment>
<evidence type="ECO:0000313" key="17">
    <source>
        <dbReference type="EMBL" id="KAK2197244.1"/>
    </source>
</evidence>
<dbReference type="InterPro" id="IPR001269">
    <property type="entry name" value="DUS_fam"/>
</dbReference>
<gene>
    <name evidence="17" type="ORF">BdWA1_000243</name>
</gene>
<feature type="binding site" evidence="15">
    <location>
        <position position="54"/>
    </location>
    <ligand>
        <name>FMN</name>
        <dbReference type="ChEBI" id="CHEBI:58210"/>
    </ligand>
</feature>
<keyword evidence="15" id="KW-0547">Nucleotide-binding</keyword>
<evidence type="ECO:0000256" key="12">
    <source>
        <dbReference type="ARBA" id="ARBA00049467"/>
    </source>
</evidence>
<comment type="catalytic activity">
    <reaction evidence="9">
        <text>5,6-dihydrouridine(17) in tRNA + NAD(+) = uridine(17) in tRNA + NADH + H(+)</text>
        <dbReference type="Rhea" id="RHEA:53372"/>
        <dbReference type="Rhea" id="RHEA-COMP:13541"/>
        <dbReference type="Rhea" id="RHEA-COMP:13542"/>
        <dbReference type="ChEBI" id="CHEBI:15378"/>
        <dbReference type="ChEBI" id="CHEBI:57540"/>
        <dbReference type="ChEBI" id="CHEBI:57945"/>
        <dbReference type="ChEBI" id="CHEBI:65315"/>
        <dbReference type="ChEBI" id="CHEBI:74443"/>
        <dbReference type="EC" id="1.3.1.88"/>
    </reaction>
    <physiologicalReaction direction="right-to-left" evidence="9">
        <dbReference type="Rhea" id="RHEA:53374"/>
    </physiologicalReaction>
</comment>
<dbReference type="SUPFAM" id="SSF51395">
    <property type="entry name" value="FMN-linked oxidoreductases"/>
    <property type="match status" value="1"/>
</dbReference>
<reference evidence="17" key="1">
    <citation type="journal article" date="2023" name="Nat. Microbiol.">
        <title>Babesia duncani multi-omics identifies virulence factors and drug targets.</title>
        <authorList>
            <person name="Singh P."/>
            <person name="Lonardi S."/>
            <person name="Liang Q."/>
            <person name="Vydyam P."/>
            <person name="Khabirova E."/>
            <person name="Fang T."/>
            <person name="Gihaz S."/>
            <person name="Thekkiniath J."/>
            <person name="Munshi M."/>
            <person name="Abel S."/>
            <person name="Ciampossin L."/>
            <person name="Batugedara G."/>
            <person name="Gupta M."/>
            <person name="Lu X.M."/>
            <person name="Lenz T."/>
            <person name="Chakravarty S."/>
            <person name="Cornillot E."/>
            <person name="Hu Y."/>
            <person name="Ma W."/>
            <person name="Gonzalez L.M."/>
            <person name="Sanchez S."/>
            <person name="Estrada K."/>
            <person name="Sanchez-Flores A."/>
            <person name="Montero E."/>
            <person name="Harb O.S."/>
            <person name="Le Roch K.G."/>
            <person name="Mamoun C.B."/>
        </authorList>
    </citation>
    <scope>NUCLEOTIDE SEQUENCE</scope>
    <source>
        <strain evidence="17">WA1</strain>
    </source>
</reference>
<evidence type="ECO:0000256" key="11">
    <source>
        <dbReference type="ARBA" id="ARBA00048934"/>
    </source>
</evidence>
<organism evidence="17 18">
    <name type="scientific">Babesia duncani</name>
    <dbReference type="NCBI Taxonomy" id="323732"/>
    <lineage>
        <taxon>Eukaryota</taxon>
        <taxon>Sar</taxon>
        <taxon>Alveolata</taxon>
        <taxon>Apicomplexa</taxon>
        <taxon>Aconoidasida</taxon>
        <taxon>Piroplasmida</taxon>
        <taxon>Babesiidae</taxon>
        <taxon>Babesia</taxon>
    </lineage>
</organism>
<dbReference type="GO" id="GO:0017150">
    <property type="term" value="F:tRNA dihydrouridine synthase activity"/>
    <property type="evidence" value="ECO:0007669"/>
    <property type="project" value="InterPro"/>
</dbReference>
<dbReference type="EMBL" id="JALLKP010000001">
    <property type="protein sequence ID" value="KAK2197244.1"/>
    <property type="molecule type" value="Genomic_DNA"/>
</dbReference>
<comment type="cofactor">
    <cofactor evidence="1 13 15">
        <name>FMN</name>
        <dbReference type="ChEBI" id="CHEBI:58210"/>
    </cofactor>
</comment>
<dbReference type="RefSeq" id="XP_067804086.1">
    <property type="nucleotide sequence ID" value="XM_067945295.1"/>
</dbReference>
<keyword evidence="4 13" id="KW-0819">tRNA processing</keyword>
<accession>A0AAD9UPU4</accession>
<dbReference type="InterPro" id="IPR013785">
    <property type="entry name" value="Aldolase_TIM"/>
</dbReference>
<evidence type="ECO:0000256" key="5">
    <source>
        <dbReference type="ARBA" id="ARBA00022857"/>
    </source>
</evidence>